<evidence type="ECO:0000313" key="4">
    <source>
        <dbReference type="Proteomes" id="UP000256829"/>
    </source>
</evidence>
<keyword evidence="2" id="KW-0812">Transmembrane</keyword>
<evidence type="ECO:0000256" key="2">
    <source>
        <dbReference type="SAM" id="Phobius"/>
    </source>
</evidence>
<protein>
    <submittedName>
        <fullName evidence="3">General secretion pathway protein GspL</fullName>
    </submittedName>
</protein>
<accession>A0A3D8VHI9</accession>
<dbReference type="InterPro" id="IPR007813">
    <property type="entry name" value="PilN"/>
</dbReference>
<reference evidence="3 4" key="1">
    <citation type="submission" date="2018-08" db="EMBL/GenBank/DDBJ databases">
        <title>Lysobacter soli KCTC 22011, whole genome shotgun sequence.</title>
        <authorList>
            <person name="Zhang X."/>
            <person name="Feng G."/>
            <person name="Zhu H."/>
        </authorList>
    </citation>
    <scope>NUCLEOTIDE SEQUENCE [LARGE SCALE GENOMIC DNA]</scope>
    <source>
        <strain evidence="3 4">KCTC 22011</strain>
    </source>
</reference>
<evidence type="ECO:0000256" key="1">
    <source>
        <dbReference type="SAM" id="MobiDB-lite"/>
    </source>
</evidence>
<dbReference type="InterPro" id="IPR043129">
    <property type="entry name" value="ATPase_NBD"/>
</dbReference>
<keyword evidence="4" id="KW-1185">Reference proteome</keyword>
<comment type="caution">
    <text evidence="3">The sequence shown here is derived from an EMBL/GenBank/DDBJ whole genome shotgun (WGS) entry which is preliminary data.</text>
</comment>
<organism evidence="3 4">
    <name type="scientific">Lysobacter soli</name>
    <dbReference type="NCBI Taxonomy" id="453783"/>
    <lineage>
        <taxon>Bacteria</taxon>
        <taxon>Pseudomonadati</taxon>
        <taxon>Pseudomonadota</taxon>
        <taxon>Gammaproteobacteria</taxon>
        <taxon>Lysobacterales</taxon>
        <taxon>Lysobacteraceae</taxon>
        <taxon>Lysobacter</taxon>
    </lineage>
</organism>
<dbReference type="RefSeq" id="WP_115841387.1">
    <property type="nucleotide sequence ID" value="NZ_CP183976.1"/>
</dbReference>
<dbReference type="Pfam" id="PF05137">
    <property type="entry name" value="PilN"/>
    <property type="match status" value="1"/>
</dbReference>
<dbReference type="AlphaFoldDB" id="A0A3D8VHI9"/>
<feature type="region of interest" description="Disordered" evidence="1">
    <location>
        <begin position="382"/>
        <end position="407"/>
    </location>
</feature>
<dbReference type="Gene3D" id="3.30.420.380">
    <property type="match status" value="1"/>
</dbReference>
<feature type="compositionally biased region" description="Low complexity" evidence="1">
    <location>
        <begin position="385"/>
        <end position="395"/>
    </location>
</feature>
<dbReference type="Proteomes" id="UP000256829">
    <property type="component" value="Unassembled WGS sequence"/>
</dbReference>
<keyword evidence="2" id="KW-1133">Transmembrane helix</keyword>
<evidence type="ECO:0000313" key="3">
    <source>
        <dbReference type="EMBL" id="RDY68872.1"/>
    </source>
</evidence>
<keyword evidence="2" id="KW-0472">Membrane</keyword>
<name>A0A3D8VHI9_9GAMM</name>
<sequence>MNARSESRPPTRPAADWAQDRLRRLGARLAPGAGGFAHWWAHNLAAWLPARVRRVLGFDRGRLLMQVQGDAVQVRLQQGGDLRDLGAVPQLALPGEDAIVAPIDPLATLLPPRLADLPRWLLLPAAAGLRRPLTLPGAAGDRLRDVVGFEIDRQTPFTPDNVAFDARVLGRRDADGLIEAELVVVPRQRLDAPLSSLGPMADSLAGIDLCAENGQPLGVNLLDPALRRRHGDAFRYWNLALAAVAVIAVAATMWQLLANRRAAADELEARIASQATAARSAAAERQALIDLIEGQAFLDRERAQRPTTVEVLDELTQRLPDSTYLEKLAIEDNNLLMIGLSREAPSLVQRLQGSKLWRAPSLTGALMPDPVSGRDRFTLTAELGTPASTAQRAPAPSQPQPEDADGG</sequence>
<dbReference type="PANTHER" id="PTHR40278:SF1">
    <property type="entry name" value="DNA UTILIZATION PROTEIN HOFN"/>
    <property type="match status" value="1"/>
</dbReference>
<gene>
    <name evidence="3" type="ORF">DX912_05105</name>
</gene>
<dbReference type="EMBL" id="QTJR01000002">
    <property type="protein sequence ID" value="RDY68872.1"/>
    <property type="molecule type" value="Genomic_DNA"/>
</dbReference>
<proteinExistence type="predicted"/>
<feature type="transmembrane region" description="Helical" evidence="2">
    <location>
        <begin position="236"/>
        <end position="257"/>
    </location>
</feature>
<dbReference type="InterPro" id="IPR052534">
    <property type="entry name" value="Extracell_DNA_Util/SecSys_Comp"/>
</dbReference>
<dbReference type="PANTHER" id="PTHR40278">
    <property type="entry name" value="DNA UTILIZATION PROTEIN HOFN"/>
    <property type="match status" value="1"/>
</dbReference>
<dbReference type="SUPFAM" id="SSF53067">
    <property type="entry name" value="Actin-like ATPase domain"/>
    <property type="match status" value="1"/>
</dbReference>